<proteinExistence type="predicted"/>
<organism evidence="1">
    <name type="scientific">Trichuris suis</name>
    <name type="common">pig whipworm</name>
    <dbReference type="NCBI Taxonomy" id="68888"/>
    <lineage>
        <taxon>Eukaryota</taxon>
        <taxon>Metazoa</taxon>
        <taxon>Ecdysozoa</taxon>
        <taxon>Nematoda</taxon>
        <taxon>Enoplea</taxon>
        <taxon>Dorylaimia</taxon>
        <taxon>Trichinellida</taxon>
        <taxon>Trichuridae</taxon>
        <taxon>Trichuris</taxon>
    </lineage>
</organism>
<evidence type="ECO:0000313" key="1">
    <source>
        <dbReference type="EMBL" id="KFD61534.1"/>
    </source>
</evidence>
<sequence length="160" mass="18151">MTAYSHLQDSANDCASPLDESTLPGNEVVLLAYMRFIKQERLVQELLFAKELLTDTKEHFRSFYRWSTVHAGALRSTSAALSRKTPKRPLEQFTLEGQIDLQSSEEVKLRMERGYEYSWLQEEIPVRYPALWAAIKSLLIAIPSSSAAERGLSVVTDLVT</sequence>
<accession>A0A085MWD8</accession>
<protein>
    <submittedName>
        <fullName evidence="1">Uncharacterized protein</fullName>
    </submittedName>
</protein>
<name>A0A085MWD8_9BILA</name>
<dbReference type="Proteomes" id="UP000030758">
    <property type="component" value="Unassembled WGS sequence"/>
</dbReference>
<reference evidence="1" key="1">
    <citation type="journal article" date="2014" name="Nat. Genet.">
        <title>Genome and transcriptome of the porcine whipworm Trichuris suis.</title>
        <authorList>
            <person name="Jex A.R."/>
            <person name="Nejsum P."/>
            <person name="Schwarz E.M."/>
            <person name="Hu L."/>
            <person name="Young N.D."/>
            <person name="Hall R.S."/>
            <person name="Korhonen P.K."/>
            <person name="Liao S."/>
            <person name="Thamsborg S."/>
            <person name="Xia J."/>
            <person name="Xu P."/>
            <person name="Wang S."/>
            <person name="Scheerlinck J.P."/>
            <person name="Hofmann A."/>
            <person name="Sternberg P.W."/>
            <person name="Wang J."/>
            <person name="Gasser R.B."/>
        </authorList>
    </citation>
    <scope>NUCLEOTIDE SEQUENCE [LARGE SCALE GENOMIC DNA]</scope>
    <source>
        <strain evidence="1">DCEP-RM93F</strain>
    </source>
</reference>
<gene>
    <name evidence="1" type="ORF">M514_26283</name>
</gene>
<dbReference type="EMBL" id="KL367620">
    <property type="protein sequence ID" value="KFD61534.1"/>
    <property type="molecule type" value="Genomic_DNA"/>
</dbReference>
<dbReference type="AlphaFoldDB" id="A0A085MWD8"/>